<evidence type="ECO:0000256" key="5">
    <source>
        <dbReference type="ARBA" id="ARBA00010185"/>
    </source>
</evidence>
<evidence type="ECO:0000256" key="4">
    <source>
        <dbReference type="ARBA" id="ARBA00005189"/>
    </source>
</evidence>
<keyword evidence="14" id="KW-0443">Lipid metabolism</keyword>
<evidence type="ECO:0000256" key="9">
    <source>
        <dbReference type="ARBA" id="ARBA00022516"/>
    </source>
</evidence>
<evidence type="ECO:0000256" key="19">
    <source>
        <dbReference type="SAM" id="Phobius"/>
    </source>
</evidence>
<feature type="transmembrane region" description="Helical" evidence="19">
    <location>
        <begin position="266"/>
        <end position="283"/>
    </location>
</feature>
<comment type="similarity">
    <text evidence="5 18">Belongs to the CDS family.</text>
</comment>
<keyword evidence="9" id="KW-0444">Lipid biosynthesis</keyword>
<gene>
    <name evidence="20" type="ORF">DX116_11270</name>
</gene>
<evidence type="ECO:0000256" key="6">
    <source>
        <dbReference type="ARBA" id="ARBA00012487"/>
    </source>
</evidence>
<comment type="caution">
    <text evidence="20">The sequence shown here is derived from an EMBL/GenBank/DDBJ whole genome shotgun (WGS) entry which is preliminary data.</text>
</comment>
<evidence type="ECO:0000313" key="21">
    <source>
        <dbReference type="Proteomes" id="UP000265581"/>
    </source>
</evidence>
<dbReference type="UniPathway" id="UPA00557">
    <property type="reaction ID" value="UER00614"/>
</dbReference>
<feature type="transmembrane region" description="Helical" evidence="19">
    <location>
        <begin position="47"/>
        <end position="64"/>
    </location>
</feature>
<keyword evidence="12 18" id="KW-0548">Nucleotidyltransferase</keyword>
<evidence type="ECO:0000256" key="8">
    <source>
        <dbReference type="ARBA" id="ARBA00022475"/>
    </source>
</evidence>
<dbReference type="PROSITE" id="PS01315">
    <property type="entry name" value="CDS"/>
    <property type="match status" value="1"/>
</dbReference>
<dbReference type="Proteomes" id="UP000265581">
    <property type="component" value="Unassembled WGS sequence"/>
</dbReference>
<keyword evidence="16" id="KW-0594">Phospholipid biosynthesis</keyword>
<evidence type="ECO:0000256" key="15">
    <source>
        <dbReference type="ARBA" id="ARBA00023136"/>
    </source>
</evidence>
<dbReference type="PANTHER" id="PTHR46382">
    <property type="entry name" value="PHOSPHATIDATE CYTIDYLYLTRANSFERASE"/>
    <property type="match status" value="1"/>
</dbReference>
<dbReference type="GO" id="GO:0005886">
    <property type="term" value="C:plasma membrane"/>
    <property type="evidence" value="ECO:0007669"/>
    <property type="project" value="UniProtKB-SubCell"/>
</dbReference>
<feature type="transmembrane region" description="Helical" evidence="19">
    <location>
        <begin position="97"/>
        <end position="114"/>
    </location>
</feature>
<comment type="subcellular location">
    <subcellularLocation>
        <location evidence="2">Cell membrane</location>
        <topology evidence="2">Multi-pass membrane protein</topology>
    </subcellularLocation>
</comment>
<keyword evidence="15 19" id="KW-0472">Membrane</keyword>
<keyword evidence="11 18" id="KW-0812">Transmembrane</keyword>
<evidence type="ECO:0000256" key="3">
    <source>
        <dbReference type="ARBA" id="ARBA00005119"/>
    </source>
</evidence>
<comment type="pathway">
    <text evidence="3 18">Phospholipid metabolism; CDP-diacylglycerol biosynthesis; CDP-diacylglycerol from sn-glycerol 3-phosphate: step 3/3.</text>
</comment>
<sequence length="284" mass="29603">MTPDGEVIPAVALKTSRAGRNLPASIAVGVGLVAMVIASLFVVKEAFIAVVAVALAIGLFELTRAFGTVRIALPVLPVVTGGTIMLIGSYFGSMETASIAMALTVLGTMVWRLSDGAEGFVRDASAGIFSLSYLYLMGTFVLLMLKEDDGPWRIVAFIVATIASDIGGYIAGVLFGKHPMAPTISPKKSWEGFTGSLIFGIGSGIATVTYALDGDWWVGIVLGVAGVVFATLGDLSESLIKRDLGIKDMGDLLPGHGGLMDRLDSLIAVAPVAWLILFLLVPVT</sequence>
<comment type="catalytic activity">
    <reaction evidence="1 18">
        <text>a 1,2-diacyl-sn-glycero-3-phosphate + CTP + H(+) = a CDP-1,2-diacyl-sn-glycerol + diphosphate</text>
        <dbReference type="Rhea" id="RHEA:16229"/>
        <dbReference type="ChEBI" id="CHEBI:15378"/>
        <dbReference type="ChEBI" id="CHEBI:33019"/>
        <dbReference type="ChEBI" id="CHEBI:37563"/>
        <dbReference type="ChEBI" id="CHEBI:58332"/>
        <dbReference type="ChEBI" id="CHEBI:58608"/>
        <dbReference type="EC" id="2.7.7.41"/>
    </reaction>
</comment>
<comment type="pathway">
    <text evidence="4">Lipid metabolism.</text>
</comment>
<evidence type="ECO:0000256" key="10">
    <source>
        <dbReference type="ARBA" id="ARBA00022679"/>
    </source>
</evidence>
<keyword evidence="10 18" id="KW-0808">Transferase</keyword>
<accession>A0A371P4Z2</accession>
<evidence type="ECO:0000256" key="2">
    <source>
        <dbReference type="ARBA" id="ARBA00004651"/>
    </source>
</evidence>
<dbReference type="InterPro" id="IPR000374">
    <property type="entry name" value="PC_trans"/>
</dbReference>
<feature type="transmembrane region" description="Helical" evidence="19">
    <location>
        <begin position="22"/>
        <end position="41"/>
    </location>
</feature>
<dbReference type="GO" id="GO:0016024">
    <property type="term" value="P:CDP-diacylglycerol biosynthetic process"/>
    <property type="evidence" value="ECO:0007669"/>
    <property type="project" value="UniProtKB-UniPathway"/>
</dbReference>
<keyword evidence="8" id="KW-1003">Cell membrane</keyword>
<evidence type="ECO:0000256" key="14">
    <source>
        <dbReference type="ARBA" id="ARBA00023098"/>
    </source>
</evidence>
<dbReference type="PANTHER" id="PTHR46382:SF1">
    <property type="entry name" value="PHOSPHATIDATE CYTIDYLYLTRANSFERASE"/>
    <property type="match status" value="1"/>
</dbReference>
<name>A0A371P4Z2_9ACTN</name>
<organism evidence="20 21">
    <name type="scientific">Aeromicrobium endophyticum</name>
    <dbReference type="NCBI Taxonomy" id="2292704"/>
    <lineage>
        <taxon>Bacteria</taxon>
        <taxon>Bacillati</taxon>
        <taxon>Actinomycetota</taxon>
        <taxon>Actinomycetes</taxon>
        <taxon>Propionibacteriales</taxon>
        <taxon>Nocardioidaceae</taxon>
        <taxon>Aeromicrobium</taxon>
    </lineage>
</organism>
<evidence type="ECO:0000256" key="12">
    <source>
        <dbReference type="ARBA" id="ARBA00022695"/>
    </source>
</evidence>
<dbReference type="EC" id="2.7.7.41" evidence="6 18"/>
<dbReference type="Pfam" id="PF01148">
    <property type="entry name" value="CTP_transf_1"/>
    <property type="match status" value="1"/>
</dbReference>
<evidence type="ECO:0000256" key="1">
    <source>
        <dbReference type="ARBA" id="ARBA00001698"/>
    </source>
</evidence>
<dbReference type="EMBL" id="QUBR01000002">
    <property type="protein sequence ID" value="REK71011.1"/>
    <property type="molecule type" value="Genomic_DNA"/>
</dbReference>
<dbReference type="AlphaFoldDB" id="A0A371P4Z2"/>
<keyword evidence="13 19" id="KW-1133">Transmembrane helix</keyword>
<feature type="transmembrane region" description="Helical" evidence="19">
    <location>
        <begin position="151"/>
        <end position="171"/>
    </location>
</feature>
<feature type="transmembrane region" description="Helical" evidence="19">
    <location>
        <begin position="126"/>
        <end position="145"/>
    </location>
</feature>
<evidence type="ECO:0000256" key="7">
    <source>
        <dbReference type="ARBA" id="ARBA00019373"/>
    </source>
</evidence>
<keyword evidence="17" id="KW-1208">Phospholipid metabolism</keyword>
<proteinExistence type="inferred from homology"/>
<evidence type="ECO:0000256" key="17">
    <source>
        <dbReference type="ARBA" id="ARBA00023264"/>
    </source>
</evidence>
<evidence type="ECO:0000256" key="16">
    <source>
        <dbReference type="ARBA" id="ARBA00023209"/>
    </source>
</evidence>
<protein>
    <recommendedName>
        <fullName evidence="7 18">Phosphatidate cytidylyltransferase</fullName>
        <ecNumber evidence="6 18">2.7.7.41</ecNumber>
    </recommendedName>
</protein>
<reference evidence="20 21" key="1">
    <citation type="submission" date="2018-08" db="EMBL/GenBank/DDBJ databases">
        <title>Aeromicrobium sp. M2KJ-4, whole genome shotgun sequence.</title>
        <authorList>
            <person name="Tuo L."/>
        </authorList>
    </citation>
    <scope>NUCLEOTIDE SEQUENCE [LARGE SCALE GENOMIC DNA]</scope>
    <source>
        <strain evidence="20 21">M2KJ-4</strain>
    </source>
</reference>
<feature type="transmembrane region" description="Helical" evidence="19">
    <location>
        <begin position="71"/>
        <end position="91"/>
    </location>
</feature>
<evidence type="ECO:0000313" key="20">
    <source>
        <dbReference type="EMBL" id="REK71011.1"/>
    </source>
</evidence>
<dbReference type="GO" id="GO:0004605">
    <property type="term" value="F:phosphatidate cytidylyltransferase activity"/>
    <property type="evidence" value="ECO:0007669"/>
    <property type="project" value="UniProtKB-EC"/>
</dbReference>
<evidence type="ECO:0000256" key="18">
    <source>
        <dbReference type="RuleBase" id="RU003938"/>
    </source>
</evidence>
<feature type="transmembrane region" description="Helical" evidence="19">
    <location>
        <begin position="192"/>
        <end position="210"/>
    </location>
</feature>
<dbReference type="OrthoDB" id="9799199at2"/>
<keyword evidence="21" id="KW-1185">Reference proteome</keyword>
<evidence type="ECO:0000256" key="13">
    <source>
        <dbReference type="ARBA" id="ARBA00022989"/>
    </source>
</evidence>
<evidence type="ECO:0000256" key="11">
    <source>
        <dbReference type="ARBA" id="ARBA00022692"/>
    </source>
</evidence>
<feature type="transmembrane region" description="Helical" evidence="19">
    <location>
        <begin position="216"/>
        <end position="235"/>
    </location>
</feature>